<accession>A0AAN7HI72</accession>
<comment type="caution">
    <text evidence="2">The sequence shown here is derived from an EMBL/GenBank/DDBJ whole genome shotgun (WGS) entry which is preliminary data.</text>
</comment>
<reference evidence="2" key="1">
    <citation type="journal article" date="2023" name="Mol. Phylogenet. Evol.">
        <title>Genome-scale phylogeny and comparative genomics of the fungal order Sordariales.</title>
        <authorList>
            <person name="Hensen N."/>
            <person name="Bonometti L."/>
            <person name="Westerberg I."/>
            <person name="Brannstrom I.O."/>
            <person name="Guillou S."/>
            <person name="Cros-Aarteil S."/>
            <person name="Calhoun S."/>
            <person name="Haridas S."/>
            <person name="Kuo A."/>
            <person name="Mondo S."/>
            <person name="Pangilinan J."/>
            <person name="Riley R."/>
            <person name="LaButti K."/>
            <person name="Andreopoulos B."/>
            <person name="Lipzen A."/>
            <person name="Chen C."/>
            <person name="Yan M."/>
            <person name="Daum C."/>
            <person name="Ng V."/>
            <person name="Clum A."/>
            <person name="Steindorff A."/>
            <person name="Ohm R.A."/>
            <person name="Martin F."/>
            <person name="Silar P."/>
            <person name="Natvig D.O."/>
            <person name="Lalanne C."/>
            <person name="Gautier V."/>
            <person name="Ament-Velasquez S.L."/>
            <person name="Kruys A."/>
            <person name="Hutchinson M.I."/>
            <person name="Powell A.J."/>
            <person name="Barry K."/>
            <person name="Miller A.N."/>
            <person name="Grigoriev I.V."/>
            <person name="Debuchy R."/>
            <person name="Gladieux P."/>
            <person name="Hiltunen Thoren M."/>
            <person name="Johannesson H."/>
        </authorList>
    </citation>
    <scope>NUCLEOTIDE SEQUENCE</scope>
    <source>
        <strain evidence="2">CBS 359.72</strain>
    </source>
</reference>
<feature type="compositionally biased region" description="Polar residues" evidence="1">
    <location>
        <begin position="1"/>
        <end position="11"/>
    </location>
</feature>
<organism evidence="2 3">
    <name type="scientific">Corynascus novoguineensis</name>
    <dbReference type="NCBI Taxonomy" id="1126955"/>
    <lineage>
        <taxon>Eukaryota</taxon>
        <taxon>Fungi</taxon>
        <taxon>Dikarya</taxon>
        <taxon>Ascomycota</taxon>
        <taxon>Pezizomycotina</taxon>
        <taxon>Sordariomycetes</taxon>
        <taxon>Sordariomycetidae</taxon>
        <taxon>Sordariales</taxon>
        <taxon>Chaetomiaceae</taxon>
        <taxon>Corynascus</taxon>
    </lineage>
</organism>
<feature type="region of interest" description="Disordered" evidence="1">
    <location>
        <begin position="76"/>
        <end position="107"/>
    </location>
</feature>
<reference evidence="2" key="2">
    <citation type="submission" date="2023-05" db="EMBL/GenBank/DDBJ databases">
        <authorList>
            <consortium name="Lawrence Berkeley National Laboratory"/>
            <person name="Steindorff A."/>
            <person name="Hensen N."/>
            <person name="Bonometti L."/>
            <person name="Westerberg I."/>
            <person name="Brannstrom I.O."/>
            <person name="Guillou S."/>
            <person name="Cros-Aarteil S."/>
            <person name="Calhoun S."/>
            <person name="Haridas S."/>
            <person name="Kuo A."/>
            <person name="Mondo S."/>
            <person name="Pangilinan J."/>
            <person name="Riley R."/>
            <person name="Labutti K."/>
            <person name="Andreopoulos B."/>
            <person name="Lipzen A."/>
            <person name="Chen C."/>
            <person name="Yanf M."/>
            <person name="Daum C."/>
            <person name="Ng V."/>
            <person name="Clum A."/>
            <person name="Ohm R."/>
            <person name="Martin F."/>
            <person name="Silar P."/>
            <person name="Natvig D."/>
            <person name="Lalanne C."/>
            <person name="Gautier V."/>
            <person name="Ament-Velasquez S.L."/>
            <person name="Kruys A."/>
            <person name="Hutchinson M.I."/>
            <person name="Powell A.J."/>
            <person name="Barry K."/>
            <person name="Miller A.N."/>
            <person name="Grigoriev I.V."/>
            <person name="Debuchy R."/>
            <person name="Gladieux P."/>
            <person name="Thoren M.H."/>
            <person name="Johannesson H."/>
        </authorList>
    </citation>
    <scope>NUCLEOTIDE SEQUENCE</scope>
    <source>
        <strain evidence="2">CBS 359.72</strain>
    </source>
</reference>
<proteinExistence type="predicted"/>
<name>A0AAN7HI72_9PEZI</name>
<sequence length="107" mass="11799">MSSSTSLSLRQTPHPGTVDFDRCESDPTTPDSIDLAAHPSWVITIAIEDADLTLGGKPLCAWYEEDRRRLISCVDDYDNDDGKEEMRGRQRERALGPSAITVPKPGP</sequence>
<dbReference type="AlphaFoldDB" id="A0AAN7HI72"/>
<evidence type="ECO:0000313" key="3">
    <source>
        <dbReference type="Proteomes" id="UP001303647"/>
    </source>
</evidence>
<feature type="region of interest" description="Disordered" evidence="1">
    <location>
        <begin position="1"/>
        <end position="32"/>
    </location>
</feature>
<feature type="compositionally biased region" description="Basic and acidic residues" evidence="1">
    <location>
        <begin position="84"/>
        <end position="94"/>
    </location>
</feature>
<evidence type="ECO:0000313" key="2">
    <source>
        <dbReference type="EMBL" id="KAK4243095.1"/>
    </source>
</evidence>
<keyword evidence="3" id="KW-1185">Reference proteome</keyword>
<dbReference type="Proteomes" id="UP001303647">
    <property type="component" value="Unassembled WGS sequence"/>
</dbReference>
<gene>
    <name evidence="2" type="ORF">C7999DRAFT_36585</name>
</gene>
<evidence type="ECO:0000256" key="1">
    <source>
        <dbReference type="SAM" id="MobiDB-lite"/>
    </source>
</evidence>
<protein>
    <submittedName>
        <fullName evidence="2">Uncharacterized protein</fullName>
    </submittedName>
</protein>
<dbReference type="EMBL" id="MU857883">
    <property type="protein sequence ID" value="KAK4243095.1"/>
    <property type="molecule type" value="Genomic_DNA"/>
</dbReference>